<accession>A0A2Z4FLG4</accession>
<evidence type="ECO:0000313" key="2">
    <source>
        <dbReference type="Proteomes" id="UP000249799"/>
    </source>
</evidence>
<dbReference type="EMBL" id="CP030032">
    <property type="protein sequence ID" value="AWV89538.1"/>
    <property type="molecule type" value="Genomic_DNA"/>
</dbReference>
<proteinExistence type="predicted"/>
<name>A0A2Z4FLG4_9DELT</name>
<dbReference type="Proteomes" id="UP000249799">
    <property type="component" value="Chromosome"/>
</dbReference>
<dbReference type="SUPFAM" id="SSF117281">
    <property type="entry name" value="Kelch motif"/>
    <property type="match status" value="1"/>
</dbReference>
<reference evidence="1 2" key="1">
    <citation type="submission" date="2018-06" db="EMBL/GenBank/DDBJ databases">
        <title>Lujinxingia sediminis gen. nov. sp. nov., a new facultative anaerobic member of the class Deltaproteobacteria, and proposal of Lujinxingaceae fam. nov.</title>
        <authorList>
            <person name="Guo L.-Y."/>
            <person name="Li C.-M."/>
            <person name="Wang S."/>
            <person name="Du Z.-J."/>
        </authorList>
    </citation>
    <scope>NUCLEOTIDE SEQUENCE [LARGE SCALE GENOMIC DNA]</scope>
    <source>
        <strain evidence="1 2">FA350</strain>
    </source>
</reference>
<dbReference type="PROSITE" id="PS51257">
    <property type="entry name" value="PROKAR_LIPOPROTEIN"/>
    <property type="match status" value="1"/>
</dbReference>
<dbReference type="OrthoDB" id="5508165at2"/>
<organism evidence="1 2">
    <name type="scientific">Bradymonas sediminis</name>
    <dbReference type="NCBI Taxonomy" id="1548548"/>
    <lineage>
        <taxon>Bacteria</taxon>
        <taxon>Deltaproteobacteria</taxon>
        <taxon>Bradymonadales</taxon>
        <taxon>Bradymonadaceae</taxon>
        <taxon>Bradymonas</taxon>
    </lineage>
</organism>
<protein>
    <submittedName>
        <fullName evidence="1">Uncharacterized protein</fullName>
    </submittedName>
</protein>
<evidence type="ECO:0000313" key="1">
    <source>
        <dbReference type="EMBL" id="AWV89538.1"/>
    </source>
</evidence>
<dbReference type="InterPro" id="IPR015915">
    <property type="entry name" value="Kelch-typ_b-propeller"/>
</dbReference>
<sequence>MANLQRYILPACLMLSVGATTLGCGDGVDSRDGNLRVDVIGWGPGVDGTLGFQTTLPNFPGAQNVRVSLTEPATGRVVESETFAVAQRNARLPKLESSDGLRMQFDVLDAAMQPMAYGATPLFSFSGTDYVQSFRIQVDPVNSFSPVGAVLSGSMAQSTLDPRSISSMGIERWLGRVGHAAVTMDGGNKALIVGGGDAISPVRAGADPNFRTPSDGRALSLHDDLMEFDPNSGYFTDLSFNPATNTVFPGGADRLMSARAFHTVTDIGDNKYLVIGGYGEENGALSVLSSIEMIDLSLPAGSRVRPLLDANGMPLRLSGARVFHSATYRPVDNSVVVAGGVGPGGPTDVLATVEVINLNAGTVVPGPALATPRAQHEAVLMADNQTIWILGGRDSSQALSSTSTIGVSGFVTPNATMLQARYDFEAVRSSDVAGGGLVVVAIGGFTDMNGAATGSVELGKLGRDSFNACGACTLSTPRGGLEAVELPNTRDIVVLDGRKSDNSRAGGVEVLKFASLSQGNAYSASATGAQSVNGRADSTATLLANGKILLTGGIGANSATLRDAEYFTPSDFVAAPAASEF</sequence>
<dbReference type="PANTHER" id="PTHR23244:SF471">
    <property type="entry name" value="GUANINE NUCLEOTIDE-BINDING PROTEIN SUBUNIT BETA 1-RELATED"/>
    <property type="match status" value="1"/>
</dbReference>
<dbReference type="AlphaFoldDB" id="A0A2Z4FLG4"/>
<dbReference type="PANTHER" id="PTHR23244">
    <property type="entry name" value="KELCH REPEAT DOMAIN"/>
    <property type="match status" value="1"/>
</dbReference>
<dbReference type="Gene3D" id="2.120.10.80">
    <property type="entry name" value="Kelch-type beta propeller"/>
    <property type="match status" value="3"/>
</dbReference>
<dbReference type="KEGG" id="bsed:DN745_09365"/>
<gene>
    <name evidence="1" type="ORF">DN745_09365</name>
</gene>
<keyword evidence="2" id="KW-1185">Reference proteome</keyword>